<name>A0A9X2WQW9_9GAMM</name>
<dbReference type="RefSeq" id="WP_261299952.1">
    <property type="nucleotide sequence ID" value="NZ_JAMTCD010000039.1"/>
</dbReference>
<evidence type="ECO:0000259" key="2">
    <source>
        <dbReference type="Pfam" id="PF15978"/>
    </source>
</evidence>
<accession>A0A9X2WQW9</accession>
<evidence type="ECO:0000259" key="1">
    <source>
        <dbReference type="Pfam" id="PF06527"/>
    </source>
</evidence>
<dbReference type="InterPro" id="IPR032750">
    <property type="entry name" value="TnsD_C"/>
</dbReference>
<dbReference type="AlphaFoldDB" id="A0A9X2WQW9"/>
<proteinExistence type="predicted"/>
<reference evidence="3" key="1">
    <citation type="journal article" date="2023" name="Int. J. Syst. Evol. Microbiol.">
        <title>&lt;i&gt;Shewanella septentrionalis&lt;/i&gt; sp. nov. and &lt;i&gt;Shewanella holmiensis&lt;/i&gt; sp. nov., isolated from Baltic Sea water and sediments.</title>
        <authorList>
            <person name="Martin-Rodriguez A.J."/>
            <person name="Thorell K."/>
            <person name="Joffre E."/>
            <person name="Jensie-Markopoulos S."/>
            <person name="Moore E.R.B."/>
            <person name="Sjoling A."/>
        </authorList>
    </citation>
    <scope>NUCLEOTIDE SEQUENCE</scope>
    <source>
        <strain evidence="3">SP1S2-7</strain>
    </source>
</reference>
<organism evidence="3 4">
    <name type="scientific">Shewanella holmiensis</name>
    <dbReference type="NCBI Taxonomy" id="2952222"/>
    <lineage>
        <taxon>Bacteria</taxon>
        <taxon>Pseudomonadati</taxon>
        <taxon>Pseudomonadota</taxon>
        <taxon>Gammaproteobacteria</taxon>
        <taxon>Alteromonadales</taxon>
        <taxon>Shewanellaceae</taxon>
        <taxon>Shewanella</taxon>
    </lineage>
</organism>
<evidence type="ECO:0000313" key="4">
    <source>
        <dbReference type="Proteomes" id="UP001155546"/>
    </source>
</evidence>
<sequence length="523" mass="60535">MILPLAFPNEILFSRLVRHFTLTGMTIENYLSTVFDNHKVTIHPYLTAGLSQLSEFSLESPVELMNEQTLAPLFIHFLPSYQSTISSGLLSSNAAYAIRACQLTSVKEKESLSIKFCPQCSIENIQEFGTSYWHRSHQIPGIESCYKHQVWLVHLPLVERSKLNRGFLPQVDISPKQSSSLSYELAKYATNYLDCVSKNNQSFNVKDIITKLDKLGFVTKNGHFRRKRLVEDFYQFTQDLAYQSQHLLPESSTDFRYVSYLLSGKVSQHPFKYLLLGFWLSKHLPCEEHNEPVTDDSAPAELLESKCIALLHQGESMASVGRLIGKSRCYVKALALRLNIPVNLKPKQITEDMKSKIMFLARKGFHRSEMAKRVGISVGSVEQQISTSSELVQWRKQCRHESKRRRYKLQITRFIQRKPKTIRQQIKSSCNAAFFWLYAYEKQWLESHLPKAQKPVAKPRVDWHQRDLMLVPQVCAIMEKFQNQLSRTQLDKLLGGHSWLTKKKHKLPLTMNMYSKLIKMDEL</sequence>
<dbReference type="Pfam" id="PF15978">
    <property type="entry name" value="TnsD"/>
    <property type="match status" value="1"/>
</dbReference>
<feature type="domain" description="Transposon Tn7 transposition protein TnsD C-terminal" evidence="2">
    <location>
        <begin position="356"/>
        <end position="511"/>
    </location>
</feature>
<dbReference type="EMBL" id="JAMTCD010000039">
    <property type="protein sequence ID" value="MCT7943634.1"/>
    <property type="molecule type" value="Genomic_DNA"/>
</dbReference>
<keyword evidence="4" id="KW-1185">Reference proteome</keyword>
<evidence type="ECO:0000313" key="3">
    <source>
        <dbReference type="EMBL" id="MCT7943634.1"/>
    </source>
</evidence>
<dbReference type="InterPro" id="IPR009492">
    <property type="entry name" value="TniQ"/>
</dbReference>
<dbReference type="Proteomes" id="UP001155546">
    <property type="component" value="Unassembled WGS sequence"/>
</dbReference>
<feature type="domain" description="TniQ" evidence="1">
    <location>
        <begin position="4"/>
        <end position="151"/>
    </location>
</feature>
<dbReference type="Pfam" id="PF06527">
    <property type="entry name" value="TniQ"/>
    <property type="match status" value="1"/>
</dbReference>
<gene>
    <name evidence="3" type="ORF">NE535_17910</name>
</gene>
<protein>
    <submittedName>
        <fullName evidence="3">TnsD family transposase</fullName>
    </submittedName>
</protein>
<comment type="caution">
    <text evidence="3">The sequence shown here is derived from an EMBL/GenBank/DDBJ whole genome shotgun (WGS) entry which is preliminary data.</text>
</comment>